<dbReference type="Pfam" id="PF08447">
    <property type="entry name" value="PAS_3"/>
    <property type="match status" value="1"/>
</dbReference>
<evidence type="ECO:0000256" key="3">
    <source>
        <dbReference type="ARBA" id="ARBA00022553"/>
    </source>
</evidence>
<dbReference type="InterPro" id="IPR036097">
    <property type="entry name" value="HisK_dim/P_sf"/>
</dbReference>
<evidence type="ECO:0000259" key="9">
    <source>
        <dbReference type="PROSITE" id="PS50112"/>
    </source>
</evidence>
<dbReference type="SMART" id="SM00388">
    <property type="entry name" value="HisKA"/>
    <property type="match status" value="1"/>
</dbReference>
<dbReference type="Pfam" id="PF02518">
    <property type="entry name" value="HATPase_c"/>
    <property type="match status" value="1"/>
</dbReference>
<gene>
    <name evidence="11" type="ORF">ACFPQ5_15750</name>
</gene>
<dbReference type="InterPro" id="IPR000014">
    <property type="entry name" value="PAS"/>
</dbReference>
<feature type="domain" description="PAS" evidence="9">
    <location>
        <begin position="128"/>
        <end position="199"/>
    </location>
</feature>
<dbReference type="InterPro" id="IPR003018">
    <property type="entry name" value="GAF"/>
</dbReference>
<dbReference type="SMART" id="SM00065">
    <property type="entry name" value="GAF"/>
    <property type="match status" value="1"/>
</dbReference>
<dbReference type="PRINTS" id="PR00344">
    <property type="entry name" value="BCTRLSENSOR"/>
</dbReference>
<evidence type="ECO:0000256" key="4">
    <source>
        <dbReference type="ARBA" id="ARBA00022679"/>
    </source>
</evidence>
<dbReference type="Pfam" id="PF00072">
    <property type="entry name" value="Response_reg"/>
    <property type="match status" value="1"/>
</dbReference>
<keyword evidence="5" id="KW-0418">Kinase</keyword>
<sequence>MYVSNGSPQQLADDGAAILESISDGFFSVNGDWQFVYLNQRAERLLGVTRNEAAGKPIWEMFRGLAGSAFEPVYRKAMRERAAAEVTAYYPEHHKWYEVRIAPVAAGLSFYFRDVSAQVATQQALRESERNFRLMADSVPQIIWIVMASGEAVYFNRQWDDYTGVPIASSTPADVANQFVHPEDQGVTMAAWAQAYEQHRAFHVEHRIRSRSGEYRWFLVRAEPFMDGDGRIERWFGTSTDIHEEKMVKMALEVAEQRHSFQLALADRIRPLLDPEEVTAVACELLGARLGARRVIYAEADDSGATLSLKRDWTDGSMASLSGMSLTLDDFGVPVVEILRAGRNLVIDDITRESAALPHLANYAALGIRAVLAIPLMKDGRLRAVLSVHDDAVHHWTQEQLAIAEDMVDRTWFAVDSARAQAGLRDADRRKDEFLAMLAHELRNPLAPIGAAAQLLSMGRLDEGRVRHTSQIIGRQVAHMTHLIDDLLDVSRVTRGLVELDNEPLDMRHVVQDAIEQVAPLIQARGHRLQTFVAPDTTRVLGDKKRLVQVITNILNNAAKYTPEGGTITLRSEIRDERVTIEIADDGIGMTPDLAAHVFELFAQAERSSDRSAGGLGLGLALVRSLVELHGGSVSCESGGLGQGSRFCVCLPRLADSTPADSGGAAAAAGPAHQALNLLVVDDNADAAAMLALVLESLGHRVGVEHGPHAALARAREERFDACILDIGLPEMDGYELAQRLRAQPESSGAVLVAVTGYGHESDRRQSLAAGFAHHLVKPADMAQLTEILAQIARA</sequence>
<name>A0ABW0MQ05_9BURK</name>
<feature type="domain" description="Response regulatory" evidence="8">
    <location>
        <begin position="677"/>
        <end position="793"/>
    </location>
</feature>
<dbReference type="InterPro" id="IPR036890">
    <property type="entry name" value="HATPase_C_sf"/>
</dbReference>
<dbReference type="Gene3D" id="1.10.287.130">
    <property type="match status" value="1"/>
</dbReference>
<dbReference type="SUPFAM" id="SSF47384">
    <property type="entry name" value="Homodimeric domain of signal transducing histidine kinase"/>
    <property type="match status" value="1"/>
</dbReference>
<organism evidence="11 12">
    <name type="scientific">Massilia suwonensis</name>
    <dbReference type="NCBI Taxonomy" id="648895"/>
    <lineage>
        <taxon>Bacteria</taxon>
        <taxon>Pseudomonadati</taxon>
        <taxon>Pseudomonadota</taxon>
        <taxon>Betaproteobacteria</taxon>
        <taxon>Burkholderiales</taxon>
        <taxon>Oxalobacteraceae</taxon>
        <taxon>Telluria group</taxon>
        <taxon>Massilia</taxon>
    </lineage>
</organism>
<dbReference type="InterPro" id="IPR001610">
    <property type="entry name" value="PAC"/>
</dbReference>
<dbReference type="InterPro" id="IPR011006">
    <property type="entry name" value="CheY-like_superfamily"/>
</dbReference>
<dbReference type="Gene3D" id="3.30.565.10">
    <property type="entry name" value="Histidine kinase-like ATPase, C-terminal domain"/>
    <property type="match status" value="1"/>
</dbReference>
<dbReference type="PROSITE" id="PS50113">
    <property type="entry name" value="PAC"/>
    <property type="match status" value="1"/>
</dbReference>
<dbReference type="SMART" id="SM00448">
    <property type="entry name" value="REC"/>
    <property type="match status" value="1"/>
</dbReference>
<proteinExistence type="predicted"/>
<feature type="domain" description="Histidine kinase" evidence="7">
    <location>
        <begin position="437"/>
        <end position="655"/>
    </location>
</feature>
<keyword evidence="3 6" id="KW-0597">Phosphoprotein</keyword>
<dbReference type="Gene3D" id="3.40.50.2300">
    <property type="match status" value="1"/>
</dbReference>
<dbReference type="NCBIfam" id="TIGR00229">
    <property type="entry name" value="sensory_box"/>
    <property type="match status" value="2"/>
</dbReference>
<reference evidence="12" key="1">
    <citation type="journal article" date="2019" name="Int. J. Syst. Evol. Microbiol.">
        <title>The Global Catalogue of Microorganisms (GCM) 10K type strain sequencing project: providing services to taxonomists for standard genome sequencing and annotation.</title>
        <authorList>
            <consortium name="The Broad Institute Genomics Platform"/>
            <consortium name="The Broad Institute Genome Sequencing Center for Infectious Disease"/>
            <person name="Wu L."/>
            <person name="Ma J."/>
        </authorList>
    </citation>
    <scope>NUCLEOTIDE SEQUENCE [LARGE SCALE GENOMIC DNA]</scope>
    <source>
        <strain evidence="12">CCUG 43111</strain>
    </source>
</reference>
<dbReference type="InterPro" id="IPR013655">
    <property type="entry name" value="PAS_fold_3"/>
</dbReference>
<dbReference type="EMBL" id="JBHSMR010000013">
    <property type="protein sequence ID" value="MFC5479651.1"/>
    <property type="molecule type" value="Genomic_DNA"/>
</dbReference>
<comment type="catalytic activity">
    <reaction evidence="1">
        <text>ATP + protein L-histidine = ADP + protein N-phospho-L-histidine.</text>
        <dbReference type="EC" id="2.7.13.3"/>
    </reaction>
</comment>
<dbReference type="InterPro" id="IPR029016">
    <property type="entry name" value="GAF-like_dom_sf"/>
</dbReference>
<dbReference type="Pfam" id="PF08448">
    <property type="entry name" value="PAS_4"/>
    <property type="match status" value="1"/>
</dbReference>
<dbReference type="CDD" id="cd00130">
    <property type="entry name" value="PAS"/>
    <property type="match status" value="2"/>
</dbReference>
<dbReference type="Pfam" id="PF01590">
    <property type="entry name" value="GAF"/>
    <property type="match status" value="1"/>
</dbReference>
<dbReference type="RefSeq" id="WP_379757527.1">
    <property type="nucleotide sequence ID" value="NZ_JBHSMR010000013.1"/>
</dbReference>
<keyword evidence="11" id="KW-0067">ATP-binding</keyword>
<evidence type="ECO:0000259" key="10">
    <source>
        <dbReference type="PROSITE" id="PS50113"/>
    </source>
</evidence>
<dbReference type="Gene3D" id="3.30.450.40">
    <property type="match status" value="1"/>
</dbReference>
<dbReference type="CDD" id="cd00082">
    <property type="entry name" value="HisKA"/>
    <property type="match status" value="1"/>
</dbReference>
<evidence type="ECO:0000256" key="6">
    <source>
        <dbReference type="PROSITE-ProRule" id="PRU00169"/>
    </source>
</evidence>
<evidence type="ECO:0000256" key="5">
    <source>
        <dbReference type="ARBA" id="ARBA00022777"/>
    </source>
</evidence>
<dbReference type="InterPro" id="IPR035965">
    <property type="entry name" value="PAS-like_dom_sf"/>
</dbReference>
<dbReference type="InterPro" id="IPR005467">
    <property type="entry name" value="His_kinase_dom"/>
</dbReference>
<dbReference type="Gene3D" id="3.30.450.20">
    <property type="entry name" value="PAS domain"/>
    <property type="match status" value="2"/>
</dbReference>
<dbReference type="Pfam" id="PF00512">
    <property type="entry name" value="HisKA"/>
    <property type="match status" value="1"/>
</dbReference>
<feature type="domain" description="PAC" evidence="10">
    <location>
        <begin position="202"/>
        <end position="254"/>
    </location>
</feature>
<dbReference type="InterPro" id="IPR000700">
    <property type="entry name" value="PAS-assoc_C"/>
</dbReference>
<dbReference type="EC" id="2.7.13.3" evidence="2"/>
<dbReference type="InterPro" id="IPR003661">
    <property type="entry name" value="HisK_dim/P_dom"/>
</dbReference>
<protein>
    <recommendedName>
        <fullName evidence="2">histidine kinase</fullName>
        <ecNumber evidence="2">2.7.13.3</ecNumber>
    </recommendedName>
</protein>
<dbReference type="PROSITE" id="PS50109">
    <property type="entry name" value="HIS_KIN"/>
    <property type="match status" value="1"/>
</dbReference>
<dbReference type="SUPFAM" id="SSF55781">
    <property type="entry name" value="GAF domain-like"/>
    <property type="match status" value="1"/>
</dbReference>
<evidence type="ECO:0000256" key="1">
    <source>
        <dbReference type="ARBA" id="ARBA00000085"/>
    </source>
</evidence>
<evidence type="ECO:0000259" key="8">
    <source>
        <dbReference type="PROSITE" id="PS50110"/>
    </source>
</evidence>
<evidence type="ECO:0000259" key="7">
    <source>
        <dbReference type="PROSITE" id="PS50109"/>
    </source>
</evidence>
<evidence type="ECO:0000256" key="2">
    <source>
        <dbReference type="ARBA" id="ARBA00012438"/>
    </source>
</evidence>
<dbReference type="GO" id="GO:0005524">
    <property type="term" value="F:ATP binding"/>
    <property type="evidence" value="ECO:0007669"/>
    <property type="project" value="UniProtKB-KW"/>
</dbReference>
<comment type="caution">
    <text evidence="11">The sequence shown here is derived from an EMBL/GenBank/DDBJ whole genome shotgun (WGS) entry which is preliminary data.</text>
</comment>
<keyword evidence="12" id="KW-1185">Reference proteome</keyword>
<dbReference type="SUPFAM" id="SSF52172">
    <property type="entry name" value="CheY-like"/>
    <property type="match status" value="1"/>
</dbReference>
<dbReference type="PANTHER" id="PTHR43547">
    <property type="entry name" value="TWO-COMPONENT HISTIDINE KINASE"/>
    <property type="match status" value="1"/>
</dbReference>
<feature type="domain" description="PAS" evidence="9">
    <location>
        <begin position="18"/>
        <end position="81"/>
    </location>
</feature>
<dbReference type="PANTHER" id="PTHR43547:SF2">
    <property type="entry name" value="HYBRID SIGNAL TRANSDUCTION HISTIDINE KINASE C"/>
    <property type="match status" value="1"/>
</dbReference>
<feature type="modified residue" description="4-aspartylphosphate" evidence="6">
    <location>
        <position position="726"/>
    </location>
</feature>
<dbReference type="InterPro" id="IPR001789">
    <property type="entry name" value="Sig_transdc_resp-reg_receiver"/>
</dbReference>
<dbReference type="InterPro" id="IPR013656">
    <property type="entry name" value="PAS_4"/>
</dbReference>
<dbReference type="InterPro" id="IPR004358">
    <property type="entry name" value="Sig_transdc_His_kin-like_C"/>
</dbReference>
<dbReference type="SMART" id="SM00387">
    <property type="entry name" value="HATPase_c"/>
    <property type="match status" value="1"/>
</dbReference>
<dbReference type="PROSITE" id="PS50112">
    <property type="entry name" value="PAS"/>
    <property type="match status" value="2"/>
</dbReference>
<accession>A0ABW0MQ05</accession>
<dbReference type="SUPFAM" id="SSF55874">
    <property type="entry name" value="ATPase domain of HSP90 chaperone/DNA topoisomerase II/histidine kinase"/>
    <property type="match status" value="1"/>
</dbReference>
<evidence type="ECO:0000313" key="12">
    <source>
        <dbReference type="Proteomes" id="UP001596101"/>
    </source>
</evidence>
<dbReference type="PROSITE" id="PS50110">
    <property type="entry name" value="RESPONSE_REGULATORY"/>
    <property type="match status" value="1"/>
</dbReference>
<dbReference type="SUPFAM" id="SSF55785">
    <property type="entry name" value="PYP-like sensor domain (PAS domain)"/>
    <property type="match status" value="2"/>
</dbReference>
<dbReference type="Proteomes" id="UP001596101">
    <property type="component" value="Unassembled WGS sequence"/>
</dbReference>
<keyword evidence="11" id="KW-0547">Nucleotide-binding</keyword>
<dbReference type="CDD" id="cd17580">
    <property type="entry name" value="REC_2_DhkD-like"/>
    <property type="match status" value="1"/>
</dbReference>
<evidence type="ECO:0000313" key="11">
    <source>
        <dbReference type="EMBL" id="MFC5479651.1"/>
    </source>
</evidence>
<dbReference type="InterPro" id="IPR003594">
    <property type="entry name" value="HATPase_dom"/>
</dbReference>
<dbReference type="SMART" id="SM00086">
    <property type="entry name" value="PAC"/>
    <property type="match status" value="1"/>
</dbReference>
<keyword evidence="4" id="KW-0808">Transferase</keyword>
<dbReference type="SMART" id="SM00091">
    <property type="entry name" value="PAS"/>
    <property type="match status" value="2"/>
</dbReference>